<evidence type="ECO:0000313" key="6">
    <source>
        <dbReference type="EMBL" id="SEL90216.1"/>
    </source>
</evidence>
<comment type="caution">
    <text evidence="4">Lacks conserved residue(s) required for the propagation of feature annotation.</text>
</comment>
<evidence type="ECO:0000256" key="2">
    <source>
        <dbReference type="ARBA" id="ARBA00022963"/>
    </source>
</evidence>
<dbReference type="InterPro" id="IPR002641">
    <property type="entry name" value="PNPLA_dom"/>
</dbReference>
<dbReference type="GO" id="GO:0016042">
    <property type="term" value="P:lipid catabolic process"/>
    <property type="evidence" value="ECO:0007669"/>
    <property type="project" value="UniProtKB-UniRule"/>
</dbReference>
<dbReference type="PANTHER" id="PTHR14226">
    <property type="entry name" value="NEUROPATHY TARGET ESTERASE/SWISS CHEESE D.MELANOGASTER"/>
    <property type="match status" value="1"/>
</dbReference>
<dbReference type="Pfam" id="PF01734">
    <property type="entry name" value="Patatin"/>
    <property type="match status" value="1"/>
</dbReference>
<keyword evidence="7" id="KW-1185">Reference proteome</keyword>
<feature type="active site" description="Nucleophile" evidence="4">
    <location>
        <position position="39"/>
    </location>
</feature>
<dbReference type="AlphaFoldDB" id="A0A1H7U0M4"/>
<dbReference type="EMBL" id="FOAJ01000017">
    <property type="protein sequence ID" value="SEL90216.1"/>
    <property type="molecule type" value="Genomic_DNA"/>
</dbReference>
<keyword evidence="3 4" id="KW-0443">Lipid metabolism</keyword>
<dbReference type="PANTHER" id="PTHR14226:SF78">
    <property type="entry name" value="SLR0060 PROTEIN"/>
    <property type="match status" value="1"/>
</dbReference>
<reference evidence="7" key="1">
    <citation type="submission" date="2016-10" db="EMBL/GenBank/DDBJ databases">
        <authorList>
            <person name="Varghese N."/>
            <person name="Submissions S."/>
        </authorList>
    </citation>
    <scope>NUCLEOTIDE SEQUENCE [LARGE SCALE GENOMIC DNA]</scope>
    <source>
        <strain evidence="7">LMG 26416</strain>
    </source>
</reference>
<dbReference type="RefSeq" id="WP_090545073.1">
    <property type="nucleotide sequence ID" value="NZ_FNSR01000001.1"/>
</dbReference>
<feature type="active site" description="Proton acceptor" evidence="4">
    <location>
        <position position="160"/>
    </location>
</feature>
<dbReference type="Proteomes" id="UP000199120">
    <property type="component" value="Unassembled WGS sequence"/>
</dbReference>
<sequence length="277" mass="29286">MKPLRLALSGSGFKVPAHVGALHAIADAGYTTVELAGTSGGSIVAALAACGMSLSDMKTLALTFDWSGMLSFSPLAALRLRGFCDGKRLLAWLTEHTGGRTFKQLDVRLSAIASNVSTEAPYVFSRSLTPDVPVAFAVRASTSIPFAFEPVSFGPAMLADGGMVNNIPVDRLAVDNVPRLGVQLVSQDLPLQPNARLSLVEYSMRLIDLMLSACESTHVSAAQAVGAHMAFVETGYASTLDRNMPREIRQRLFDDGYAATRATLASLPSATPVPVCN</sequence>
<dbReference type="PROSITE" id="PS51635">
    <property type="entry name" value="PNPLA"/>
    <property type="match status" value="1"/>
</dbReference>
<keyword evidence="2 4" id="KW-0442">Lipid degradation</keyword>
<dbReference type="OrthoDB" id="5290098at2"/>
<accession>A0A1H7U0M4</accession>
<keyword evidence="1 4" id="KW-0378">Hydrolase</keyword>
<name>A0A1H7U0M4_9BURK</name>
<evidence type="ECO:0000256" key="4">
    <source>
        <dbReference type="PROSITE-ProRule" id="PRU01161"/>
    </source>
</evidence>
<dbReference type="InterPro" id="IPR050301">
    <property type="entry name" value="NTE"/>
</dbReference>
<protein>
    <submittedName>
        <fullName evidence="6">NTE family protein</fullName>
    </submittedName>
</protein>
<evidence type="ECO:0000256" key="1">
    <source>
        <dbReference type="ARBA" id="ARBA00022801"/>
    </source>
</evidence>
<feature type="domain" description="PNPLA" evidence="5">
    <location>
        <begin position="6"/>
        <end position="173"/>
    </location>
</feature>
<evidence type="ECO:0000259" key="5">
    <source>
        <dbReference type="PROSITE" id="PS51635"/>
    </source>
</evidence>
<feature type="short sequence motif" description="GXSXG" evidence="4">
    <location>
        <begin position="37"/>
        <end position="41"/>
    </location>
</feature>
<proteinExistence type="predicted"/>
<evidence type="ECO:0000256" key="3">
    <source>
        <dbReference type="ARBA" id="ARBA00023098"/>
    </source>
</evidence>
<dbReference type="InterPro" id="IPR016035">
    <property type="entry name" value="Acyl_Trfase/lysoPLipase"/>
</dbReference>
<dbReference type="GO" id="GO:0016787">
    <property type="term" value="F:hydrolase activity"/>
    <property type="evidence" value="ECO:0007669"/>
    <property type="project" value="UniProtKB-UniRule"/>
</dbReference>
<feature type="short sequence motif" description="DGA/G" evidence="4">
    <location>
        <begin position="160"/>
        <end position="162"/>
    </location>
</feature>
<dbReference type="Gene3D" id="3.40.1090.10">
    <property type="entry name" value="Cytosolic phospholipase A2 catalytic domain"/>
    <property type="match status" value="2"/>
</dbReference>
<dbReference type="STRING" id="416943.SAMN05445871_2394"/>
<organism evidence="6 7">
    <name type="scientific">Paraburkholderia caballeronis</name>
    <dbReference type="NCBI Taxonomy" id="416943"/>
    <lineage>
        <taxon>Bacteria</taxon>
        <taxon>Pseudomonadati</taxon>
        <taxon>Pseudomonadota</taxon>
        <taxon>Betaproteobacteria</taxon>
        <taxon>Burkholderiales</taxon>
        <taxon>Burkholderiaceae</taxon>
        <taxon>Paraburkholderia</taxon>
    </lineage>
</organism>
<dbReference type="CDD" id="cd07207">
    <property type="entry name" value="Pat_ExoU_VipD_like"/>
    <property type="match status" value="1"/>
</dbReference>
<evidence type="ECO:0000313" key="7">
    <source>
        <dbReference type="Proteomes" id="UP000199120"/>
    </source>
</evidence>
<dbReference type="SUPFAM" id="SSF52151">
    <property type="entry name" value="FabD/lysophospholipase-like"/>
    <property type="match status" value="1"/>
</dbReference>
<gene>
    <name evidence="6" type="ORF">SAMN05192542_11756</name>
</gene>